<feature type="transmembrane region" description="Helical" evidence="1">
    <location>
        <begin position="530"/>
        <end position="547"/>
    </location>
</feature>
<gene>
    <name evidence="2" type="ORF">LCGC14_0870580</name>
</gene>
<evidence type="ECO:0000256" key="1">
    <source>
        <dbReference type="SAM" id="Phobius"/>
    </source>
</evidence>
<proteinExistence type="predicted"/>
<comment type="caution">
    <text evidence="2">The sequence shown here is derived from an EMBL/GenBank/DDBJ whole genome shotgun (WGS) entry which is preliminary data.</text>
</comment>
<sequence>MAKSKLILILCIFILMSSFTSAIITELCYQEFANVSTACGGLGTGNYSITSWGGDGGNLADGDFGTIAAGNHQNFTVNYTKPFNALNSSLLLFKGFPIFNLTIPQICFDQEPLQFKINTLGGVGVHVNCHNGTDFQEFFLDANDDFFAEEAMWWNLTAITNLSLTFIDATTNTKIEGETFSIFLEKSDFSGTFSGTNNPFIIEDIEADIYTKLKVSSTNYPERQYLNIDLRDGRKNTPVNFTVYLINNTLGSEVTFNIVSRDGLAPLENVNVIFTRIVNTTEQVVGEEISDFAGQVILSLDSNVEYTISFSKTNFEDRTIKLEPKISSYVIQLVTTVGAYNQSVHEGIRYNFEPVNTVLNNNTKFNFTFTLNSTVFPVTNCTLRLFNGTSLLSEASSFTSSSCFISIEQDTLSMTNITSQATYELNSDFELIVSNQYTIIFTYVGDFSLKNFLDDLTDFNMAGFDGFGRMILAFIIIFVILSFAAVDRTIENKEVLLFILWGLVGFFSFIGWFTLTSTTMPDVLGLKKWFIFYLMSVAMVGFIMHRFRG</sequence>
<feature type="transmembrane region" description="Helical" evidence="1">
    <location>
        <begin position="495"/>
        <end position="515"/>
    </location>
</feature>
<dbReference type="AlphaFoldDB" id="A0A0F9SBU8"/>
<keyword evidence="1" id="KW-0472">Membrane</keyword>
<keyword evidence="1" id="KW-1133">Transmembrane helix</keyword>
<name>A0A0F9SBU8_9ZZZZ</name>
<dbReference type="EMBL" id="LAZR01002689">
    <property type="protein sequence ID" value="KKN26853.1"/>
    <property type="molecule type" value="Genomic_DNA"/>
</dbReference>
<accession>A0A0F9SBU8</accession>
<feature type="transmembrane region" description="Helical" evidence="1">
    <location>
        <begin position="466"/>
        <end position="486"/>
    </location>
</feature>
<reference evidence="2" key="1">
    <citation type="journal article" date="2015" name="Nature">
        <title>Complex archaea that bridge the gap between prokaryotes and eukaryotes.</title>
        <authorList>
            <person name="Spang A."/>
            <person name="Saw J.H."/>
            <person name="Jorgensen S.L."/>
            <person name="Zaremba-Niedzwiedzka K."/>
            <person name="Martijn J."/>
            <person name="Lind A.E."/>
            <person name="van Eijk R."/>
            <person name="Schleper C."/>
            <person name="Guy L."/>
            <person name="Ettema T.J."/>
        </authorList>
    </citation>
    <scope>NUCLEOTIDE SEQUENCE</scope>
</reference>
<evidence type="ECO:0000313" key="2">
    <source>
        <dbReference type="EMBL" id="KKN26853.1"/>
    </source>
</evidence>
<organism evidence="2">
    <name type="scientific">marine sediment metagenome</name>
    <dbReference type="NCBI Taxonomy" id="412755"/>
    <lineage>
        <taxon>unclassified sequences</taxon>
        <taxon>metagenomes</taxon>
        <taxon>ecological metagenomes</taxon>
    </lineage>
</organism>
<protein>
    <submittedName>
        <fullName evidence="2">Uncharacterized protein</fullName>
    </submittedName>
</protein>
<keyword evidence="1" id="KW-0812">Transmembrane</keyword>